<dbReference type="HOGENOM" id="CLU_432559_0_0_5"/>
<dbReference type="RefSeq" id="WP_006272436.1">
    <property type="nucleotide sequence ID" value="NZ_GL883077.1"/>
</dbReference>
<keyword evidence="1" id="KW-0812">Transmembrane</keyword>
<gene>
    <name evidence="2" type="ORF">ABI_16810</name>
</gene>
<organism evidence="2 3">
    <name type="scientific">Asticcacaulis biprosthecium C19</name>
    <dbReference type="NCBI Taxonomy" id="715226"/>
    <lineage>
        <taxon>Bacteria</taxon>
        <taxon>Pseudomonadati</taxon>
        <taxon>Pseudomonadota</taxon>
        <taxon>Alphaproteobacteria</taxon>
        <taxon>Caulobacterales</taxon>
        <taxon>Caulobacteraceae</taxon>
        <taxon>Asticcacaulis</taxon>
    </lineage>
</organism>
<dbReference type="Proteomes" id="UP000006512">
    <property type="component" value="Unassembled WGS sequence"/>
</dbReference>
<dbReference type="EMBL" id="GL883077">
    <property type="protein sequence ID" value="EGF93241.1"/>
    <property type="molecule type" value="Genomic_DNA"/>
</dbReference>
<proteinExistence type="predicted"/>
<feature type="transmembrane region" description="Helical" evidence="1">
    <location>
        <begin position="51"/>
        <end position="70"/>
    </location>
</feature>
<protein>
    <recommendedName>
        <fullName evidence="4">Transmembrane protein</fullName>
    </recommendedName>
</protein>
<evidence type="ECO:0000256" key="1">
    <source>
        <dbReference type="SAM" id="Phobius"/>
    </source>
</evidence>
<evidence type="ECO:0008006" key="4">
    <source>
        <dbReference type="Google" id="ProtNLM"/>
    </source>
</evidence>
<accession>F4QJY4</accession>
<evidence type="ECO:0000313" key="3">
    <source>
        <dbReference type="Proteomes" id="UP000006512"/>
    </source>
</evidence>
<sequence length="632" mass="68735">MQRTPPRKTGNRARGCGFTMAIVALILGIVVPLAIAPVGAVLIFLIFTIPLYAILAVLPTLSLILLGTLIPGRLIRRGPVPHIAGGLLTLAALLYIPFTTNPAAHQKARDLIAGDKLTTPAPVRTGNLALIHPAHAGHRPEQSLCGDLCRTLLLEGRAKKVIIATDADVAAGFKPDLKAVAYSLESRPVCPVIGKPAYDLPGENTTSAIGQSSAERLDLAMVQGRCLVAQTAVTGEADIAAVYGDIEVRRDTQARWFRDAQFTTRRIGLWRRNAAAFEETYRHTWVAFDVYFPILAPTILLDGMTSHAGFARLRKHARPAEHYADHPPVADLLLGPPAAYQPGKGIPAKTQVVDDSRQVLVRALDATDAPSPAVLAVAKSYFDGMAWNRRDIAPQDAALATRLLTDKRFPVTYASAGFVKNGPSAVQATAIADSMFARLRAMETTIKPLALTEPQSDEAAAIGNVIEQLPAADILRHRADLLWLTHQTTLRAPAYSALSRLDLVGDGSEFLYLIDDSAMFTRPRDEAEHNYRQHPYLAGIKGLCNLGAKAPQFRPALIARIENGTISRNASYGDIAFNALVAMDTPYDDLARLFKGSSNYVRESYKDGRKTTRDLPIRPAYERAQRRKDCSY</sequence>
<feature type="transmembrane region" description="Helical" evidence="1">
    <location>
        <begin position="21"/>
        <end position="45"/>
    </location>
</feature>
<dbReference type="STRING" id="715226.ABI_16810"/>
<reference evidence="3" key="1">
    <citation type="submission" date="2011-03" db="EMBL/GenBank/DDBJ databases">
        <title>Draft genome sequence of Brevundimonas diminuta.</title>
        <authorList>
            <person name="Brown P.J.B."/>
            <person name="Buechlein A."/>
            <person name="Hemmerich C."/>
            <person name="Brun Y.V."/>
        </authorList>
    </citation>
    <scope>NUCLEOTIDE SEQUENCE [LARGE SCALE GENOMIC DNA]</scope>
    <source>
        <strain evidence="3">C19</strain>
    </source>
</reference>
<feature type="transmembrane region" description="Helical" evidence="1">
    <location>
        <begin position="82"/>
        <end position="98"/>
    </location>
</feature>
<name>F4QJY4_9CAUL</name>
<dbReference type="AlphaFoldDB" id="F4QJY4"/>
<keyword evidence="1" id="KW-0472">Membrane</keyword>
<keyword evidence="3" id="KW-1185">Reference proteome</keyword>
<dbReference type="OrthoDB" id="8450619at2"/>
<evidence type="ECO:0000313" key="2">
    <source>
        <dbReference type="EMBL" id="EGF93241.1"/>
    </source>
</evidence>
<keyword evidence="1" id="KW-1133">Transmembrane helix</keyword>